<sequence length="147" mass="16376">MNRPESQFSAHGLYDIRVRGQLLHIDATGPWNEQAAQFFCEHTRPAVMAAQFDGEPWAMLVDLHGEALYTPGSLPALIELHRWRVAMGLRLIAIVHAPDAVAQGVTRSQFDQVYAAGPDSCVARYFNDRDAALDWLESAGFDPSQLR</sequence>
<gene>
    <name evidence="1" type="ORF">M0G41_10010</name>
</gene>
<evidence type="ECO:0000313" key="1">
    <source>
        <dbReference type="EMBL" id="MCK7594006.1"/>
    </source>
</evidence>
<protein>
    <recommendedName>
        <fullName evidence="3">SpoIIAA-like</fullName>
    </recommendedName>
</protein>
<dbReference type="RefSeq" id="WP_248208848.1">
    <property type="nucleotide sequence ID" value="NZ_JALNMH010000007.1"/>
</dbReference>
<dbReference type="EMBL" id="JALNMH010000007">
    <property type="protein sequence ID" value="MCK7594006.1"/>
    <property type="molecule type" value="Genomic_DNA"/>
</dbReference>
<comment type="caution">
    <text evidence="1">The sequence shown here is derived from an EMBL/GenBank/DDBJ whole genome shotgun (WGS) entry which is preliminary data.</text>
</comment>
<name>A0ABT0GHI2_9GAMM</name>
<evidence type="ECO:0008006" key="3">
    <source>
        <dbReference type="Google" id="ProtNLM"/>
    </source>
</evidence>
<organism evidence="1 2">
    <name type="scientific">Pseudomarimonas salicorniae</name>
    <dbReference type="NCBI Taxonomy" id="2933270"/>
    <lineage>
        <taxon>Bacteria</taxon>
        <taxon>Pseudomonadati</taxon>
        <taxon>Pseudomonadota</taxon>
        <taxon>Gammaproteobacteria</taxon>
        <taxon>Lysobacterales</taxon>
        <taxon>Lysobacteraceae</taxon>
        <taxon>Pseudomarimonas</taxon>
    </lineage>
</organism>
<accession>A0ABT0GHI2</accession>
<keyword evidence="2" id="KW-1185">Reference proteome</keyword>
<proteinExistence type="predicted"/>
<reference evidence="1" key="1">
    <citation type="submission" date="2022-04" db="EMBL/GenBank/DDBJ databases">
        <title>Lysobacter sp. CAU 1642 isolated from sea sand.</title>
        <authorList>
            <person name="Kim W."/>
        </authorList>
    </citation>
    <scope>NUCLEOTIDE SEQUENCE</scope>
    <source>
        <strain evidence="1">CAU 1642</strain>
    </source>
</reference>
<evidence type="ECO:0000313" key="2">
    <source>
        <dbReference type="Proteomes" id="UP001431449"/>
    </source>
</evidence>
<dbReference type="Proteomes" id="UP001431449">
    <property type="component" value="Unassembled WGS sequence"/>
</dbReference>